<reference evidence="2 3" key="1">
    <citation type="submission" date="2021-06" db="EMBL/GenBank/DDBJ databases">
        <title>Caerostris extrusa draft genome.</title>
        <authorList>
            <person name="Kono N."/>
            <person name="Arakawa K."/>
        </authorList>
    </citation>
    <scope>NUCLEOTIDE SEQUENCE [LARGE SCALE GENOMIC DNA]</scope>
</reference>
<dbReference type="AlphaFoldDB" id="A0AAV4S4E8"/>
<comment type="caution">
    <text evidence="2">The sequence shown here is derived from an EMBL/GenBank/DDBJ whole genome shotgun (WGS) entry which is preliminary data.</text>
</comment>
<gene>
    <name evidence="2" type="ORF">CEXT_253021</name>
</gene>
<keyword evidence="1" id="KW-0472">Membrane</keyword>
<organism evidence="2 3">
    <name type="scientific">Caerostris extrusa</name>
    <name type="common">Bark spider</name>
    <name type="synonym">Caerostris bankana</name>
    <dbReference type="NCBI Taxonomy" id="172846"/>
    <lineage>
        <taxon>Eukaryota</taxon>
        <taxon>Metazoa</taxon>
        <taxon>Ecdysozoa</taxon>
        <taxon>Arthropoda</taxon>
        <taxon>Chelicerata</taxon>
        <taxon>Arachnida</taxon>
        <taxon>Araneae</taxon>
        <taxon>Araneomorphae</taxon>
        <taxon>Entelegynae</taxon>
        <taxon>Araneoidea</taxon>
        <taxon>Araneidae</taxon>
        <taxon>Caerostris</taxon>
    </lineage>
</organism>
<name>A0AAV4S4E8_CAEEX</name>
<proteinExistence type="predicted"/>
<accession>A0AAV4S4E8</accession>
<protein>
    <submittedName>
        <fullName evidence="2">Uncharacterized protein</fullName>
    </submittedName>
</protein>
<keyword evidence="3" id="KW-1185">Reference proteome</keyword>
<feature type="transmembrane region" description="Helical" evidence="1">
    <location>
        <begin position="103"/>
        <end position="121"/>
    </location>
</feature>
<sequence length="135" mass="15375">MDFKAERRARIFLGFWESGKHHEIGIHSLLFSEEMGLPSSDSWISSLRDRVPFKKEQTSESFHPRTFNQGSILSSLSPEDQQWIPFSLSNVDSSSLHNKPNSLPAILLLLLLLVGVLFFSFRSWSPEDEISSRGP</sequence>
<evidence type="ECO:0000256" key="1">
    <source>
        <dbReference type="SAM" id="Phobius"/>
    </source>
</evidence>
<keyword evidence="1" id="KW-1133">Transmembrane helix</keyword>
<evidence type="ECO:0000313" key="2">
    <source>
        <dbReference type="EMBL" id="GIY29378.1"/>
    </source>
</evidence>
<dbReference type="Proteomes" id="UP001054945">
    <property type="component" value="Unassembled WGS sequence"/>
</dbReference>
<dbReference type="EMBL" id="BPLR01009064">
    <property type="protein sequence ID" value="GIY29378.1"/>
    <property type="molecule type" value="Genomic_DNA"/>
</dbReference>
<keyword evidence="1" id="KW-0812">Transmembrane</keyword>
<evidence type="ECO:0000313" key="3">
    <source>
        <dbReference type="Proteomes" id="UP001054945"/>
    </source>
</evidence>